<accession>A0ABW1RU63</accession>
<sequence length="380" mass="45071">MKALTLHLNATHILANRVNLGCWTDRTDEQIYQKLFEQIKQVVTGGTIKISDEGFSNQANITWYLLTQFWVYDWSKNWMIKLQFDGCPKNVTINQVAKWCERSVYRQPVQIPVTMVQLLTANQLLEMRTMLFWTSIEMYRLGCRVRKFVWSPTSQLLIIELRATETKQWLGYRMVFEAQETTTLTAIVPNGINLASNGKKREINNHIEYKAYDKLWLETQDFKVLFQKQKEKWQDFWQRFDLTWEDNYLWEHVYHRLMYQIYLEQSLLSIQTLMWADPLSITGDFSCLTWQCDWRTVLTGLLTWLIGGKIVAQQLLIMTQPQLPLTGQRRLTIFLIDQSVKIRLNNAGMSVQPSKPLKVVSQGRKMICQRQCWTIIWQNY</sequence>
<dbReference type="Proteomes" id="UP001596158">
    <property type="component" value="Unassembled WGS sequence"/>
</dbReference>
<keyword evidence="2" id="KW-1185">Reference proteome</keyword>
<proteinExistence type="predicted"/>
<organism evidence="1 2">
    <name type="scientific">Weissella sagaensis</name>
    <dbReference type="NCBI Taxonomy" id="2559928"/>
    <lineage>
        <taxon>Bacteria</taxon>
        <taxon>Bacillati</taxon>
        <taxon>Bacillota</taxon>
        <taxon>Bacilli</taxon>
        <taxon>Lactobacillales</taxon>
        <taxon>Lactobacillaceae</taxon>
        <taxon>Weissella</taxon>
    </lineage>
</organism>
<evidence type="ECO:0000313" key="2">
    <source>
        <dbReference type="Proteomes" id="UP001596158"/>
    </source>
</evidence>
<comment type="caution">
    <text evidence="1">The sequence shown here is derived from an EMBL/GenBank/DDBJ whole genome shotgun (WGS) entry which is preliminary data.</text>
</comment>
<dbReference type="RefSeq" id="WP_042491629.1">
    <property type="nucleotide sequence ID" value="NZ_BJDT01000001.1"/>
</dbReference>
<name>A0ABW1RU63_9LACO</name>
<gene>
    <name evidence="1" type="ORF">ACFQGR_06295</name>
</gene>
<reference evidence="2" key="1">
    <citation type="journal article" date="2019" name="Int. J. Syst. Evol. Microbiol.">
        <title>The Global Catalogue of Microorganisms (GCM) 10K type strain sequencing project: providing services to taxonomists for standard genome sequencing and annotation.</title>
        <authorList>
            <consortium name="The Broad Institute Genomics Platform"/>
            <consortium name="The Broad Institute Genome Sequencing Center for Infectious Disease"/>
            <person name="Wu L."/>
            <person name="Ma J."/>
        </authorList>
    </citation>
    <scope>NUCLEOTIDE SEQUENCE [LARGE SCALE GENOMIC DNA]</scope>
    <source>
        <strain evidence="2">CCM 8924</strain>
    </source>
</reference>
<dbReference type="EMBL" id="JBHSSG010000013">
    <property type="protein sequence ID" value="MFC6178992.1"/>
    <property type="molecule type" value="Genomic_DNA"/>
</dbReference>
<evidence type="ECO:0008006" key="3">
    <source>
        <dbReference type="Google" id="ProtNLM"/>
    </source>
</evidence>
<evidence type="ECO:0000313" key="1">
    <source>
        <dbReference type="EMBL" id="MFC6178992.1"/>
    </source>
</evidence>
<protein>
    <recommendedName>
        <fullName evidence="3">Transposase</fullName>
    </recommendedName>
</protein>